<evidence type="ECO:0000256" key="1">
    <source>
        <dbReference type="ARBA" id="ARBA00022691"/>
    </source>
</evidence>
<evidence type="ECO:0000259" key="4">
    <source>
        <dbReference type="PROSITE" id="PS51668"/>
    </source>
</evidence>
<dbReference type="Gene3D" id="2.40.30.70">
    <property type="entry name" value="YaeB-like"/>
    <property type="match status" value="1"/>
</dbReference>
<name>A0ABN8KC25_9HYPH</name>
<comment type="similarity">
    <text evidence="2">Belongs to the tRNA methyltransferase O family.</text>
</comment>
<reference evidence="5" key="1">
    <citation type="submission" date="2022-03" db="EMBL/GenBank/DDBJ databases">
        <authorList>
            <person name="Brunel B."/>
        </authorList>
    </citation>
    <scope>NUCLEOTIDE SEQUENCE</scope>
    <source>
        <strain evidence="5">STM4922sample</strain>
    </source>
</reference>
<dbReference type="InterPro" id="IPR023368">
    <property type="entry name" value="UPF0066_cons_site"/>
</dbReference>
<evidence type="ECO:0000256" key="2">
    <source>
        <dbReference type="ARBA" id="ARBA00033753"/>
    </source>
</evidence>
<dbReference type="EMBL" id="CAKXZS010000078">
    <property type="protein sequence ID" value="CAH2407822.1"/>
    <property type="molecule type" value="Genomic_DNA"/>
</dbReference>
<evidence type="ECO:0000256" key="3">
    <source>
        <dbReference type="SAM" id="MobiDB-lite"/>
    </source>
</evidence>
<dbReference type="PANTHER" id="PTHR12818">
    <property type="entry name" value="TRNA (ADENINE(37)-N6)-METHYLTRANSFERASE"/>
    <property type="match status" value="1"/>
</dbReference>
<dbReference type="PANTHER" id="PTHR12818:SF0">
    <property type="entry name" value="TRNA (ADENINE(37)-N6)-METHYLTRANSFERASE"/>
    <property type="match status" value="1"/>
</dbReference>
<dbReference type="NCBIfam" id="TIGR00104">
    <property type="entry name" value="tRNA_TsaA"/>
    <property type="match status" value="1"/>
</dbReference>
<accession>A0ABN8KC25</accession>
<proteinExistence type="inferred from homology"/>
<dbReference type="CDD" id="cd09281">
    <property type="entry name" value="UPF0066"/>
    <property type="match status" value="1"/>
</dbReference>
<protein>
    <submittedName>
        <fullName evidence="5">TsaA-like domain-containing protein</fullName>
    </submittedName>
</protein>
<evidence type="ECO:0000313" key="6">
    <source>
        <dbReference type="Proteomes" id="UP001152604"/>
    </source>
</evidence>
<dbReference type="InterPro" id="IPR023370">
    <property type="entry name" value="TrmO-like_N"/>
</dbReference>
<dbReference type="SUPFAM" id="SSF118196">
    <property type="entry name" value="YaeB-like"/>
    <property type="match status" value="1"/>
</dbReference>
<keyword evidence="6" id="KW-1185">Reference proteome</keyword>
<dbReference type="PROSITE" id="PS01318">
    <property type="entry name" value="TSAA_1"/>
    <property type="match status" value="1"/>
</dbReference>
<feature type="domain" description="TsaA-like" evidence="4">
    <location>
        <begin position="49"/>
        <end position="184"/>
    </location>
</feature>
<gene>
    <name evidence="5" type="ORF">MES4922_80122</name>
</gene>
<dbReference type="InterPro" id="IPR036414">
    <property type="entry name" value="YaeB_N_sf"/>
</dbReference>
<evidence type="ECO:0000313" key="5">
    <source>
        <dbReference type="EMBL" id="CAH2407822.1"/>
    </source>
</evidence>
<keyword evidence="1" id="KW-0949">S-adenosyl-L-methionine</keyword>
<organism evidence="5 6">
    <name type="scientific">Mesorhizobium ventifaucium</name>
    <dbReference type="NCBI Taxonomy" id="666020"/>
    <lineage>
        <taxon>Bacteria</taxon>
        <taxon>Pseudomonadati</taxon>
        <taxon>Pseudomonadota</taxon>
        <taxon>Alphaproteobacteria</taxon>
        <taxon>Hyphomicrobiales</taxon>
        <taxon>Phyllobacteriaceae</taxon>
        <taxon>Mesorhizobium</taxon>
    </lineage>
</organism>
<dbReference type="PROSITE" id="PS51668">
    <property type="entry name" value="TSAA_2"/>
    <property type="match status" value="1"/>
</dbReference>
<dbReference type="Pfam" id="PF01980">
    <property type="entry name" value="TrmO_N"/>
    <property type="match status" value="1"/>
</dbReference>
<comment type="caution">
    <text evidence="5">The sequence shown here is derived from an EMBL/GenBank/DDBJ whole genome shotgun (WGS) entry which is preliminary data.</text>
</comment>
<feature type="compositionally biased region" description="Basic and acidic residues" evidence="3">
    <location>
        <begin position="1"/>
        <end position="16"/>
    </location>
</feature>
<dbReference type="InterPro" id="IPR040372">
    <property type="entry name" value="YaeB-like"/>
</dbReference>
<feature type="region of interest" description="Disordered" evidence="3">
    <location>
        <begin position="1"/>
        <end position="29"/>
    </location>
</feature>
<dbReference type="Proteomes" id="UP001152604">
    <property type="component" value="Unassembled WGS sequence"/>
</dbReference>
<dbReference type="InterPro" id="IPR036413">
    <property type="entry name" value="YaeB-like_sf"/>
</dbReference>
<sequence>MSLPDKKMTHVADRAQPEAGSGRKTMFETRSGEKLLETDPADMPPDGHVVFIGRIASPWTTRETCPKNMKAARETGQPAVLTIDLPYREGLLGLERARHVIILSWLHHAPRTLIVQKPRHAAEPKGVFSLRSPARPNPVGLHIARLVALDIETGRIDIDAIDLLDGTPVIDIKPYFASTDAFADATIAGRDLPGQVIPGREGQ</sequence>